<keyword evidence="6 12" id="KW-0808">Transferase</keyword>
<dbReference type="UniPathway" id="UPA00143"/>
<comment type="similarity">
    <text evidence="4 12">Belongs to the UPL family. K-HECT subfamily.</text>
</comment>
<feature type="compositionally biased region" description="Low complexity" evidence="13">
    <location>
        <begin position="101"/>
        <end position="117"/>
    </location>
</feature>
<dbReference type="GO" id="GO:0061630">
    <property type="term" value="F:ubiquitin protein ligase activity"/>
    <property type="evidence" value="ECO:0007669"/>
    <property type="project" value="UniProtKB-UniRule"/>
</dbReference>
<dbReference type="SUPFAM" id="SSF56204">
    <property type="entry name" value="Hect, E3 ligase catalytic domain"/>
    <property type="match status" value="1"/>
</dbReference>
<dbReference type="InterPro" id="IPR000569">
    <property type="entry name" value="HECT_dom"/>
</dbReference>
<dbReference type="PROSITE" id="PS50918">
    <property type="entry name" value="WWE"/>
    <property type="match status" value="1"/>
</dbReference>
<dbReference type="InterPro" id="IPR004170">
    <property type="entry name" value="WWE_dom"/>
</dbReference>
<dbReference type="PANTHER" id="PTHR45670:SF13">
    <property type="entry name" value="E3 UBIQUITIN-PROTEIN LIGASE TRIP12"/>
    <property type="match status" value="1"/>
</dbReference>
<comment type="caution">
    <text evidence="16">The sequence shown here is derived from an EMBL/GenBank/DDBJ whole genome shotgun (WGS) entry which is preliminary data.</text>
</comment>
<dbReference type="CDD" id="cd00078">
    <property type="entry name" value="HECTc"/>
    <property type="match status" value="1"/>
</dbReference>
<dbReference type="Pfam" id="PF00632">
    <property type="entry name" value="HECT"/>
    <property type="match status" value="1"/>
</dbReference>
<dbReference type="InterPro" id="IPR045322">
    <property type="entry name" value="HECTD1/TRIP12-like"/>
</dbReference>
<dbReference type="EC" id="2.3.2.26" evidence="12"/>
<dbReference type="InterPro" id="IPR016024">
    <property type="entry name" value="ARM-type_fold"/>
</dbReference>
<evidence type="ECO:0000256" key="8">
    <source>
        <dbReference type="ARBA" id="ARBA00022786"/>
    </source>
</evidence>
<feature type="region of interest" description="Disordered" evidence="13">
    <location>
        <begin position="343"/>
        <end position="380"/>
    </location>
</feature>
<dbReference type="InterPro" id="IPR037197">
    <property type="entry name" value="WWE_dom_sf"/>
</dbReference>
<dbReference type="SMART" id="SM00119">
    <property type="entry name" value="HECTc"/>
    <property type="match status" value="1"/>
</dbReference>
<sequence length="2199" mass="246240">MAHTQNSSSSTTTRRSLRLLTAERKSTATTTSETNIDDEEEPQPTARQAKFKALEAIAISNNKRRIEPESEANDGEQDESEKQDLEEHPTNSNNRKRTHSKQTSSSSSHSVRHVSNTVRRRKRSKKSATRSEKSSPKTVKRQRQLSSDEEDNPSLSNSKSKRNSAPVLPDRTRSKSNLRKRSNSNSDLEERSEGPDTGNLCVRRGQGFKIHLDVFLHTKFSILFFKGGRELNTVVSDPATTPSRRSRASAHHRRYSNKTPVDYLTTGQSSSSRSSVPVTNTGGIDGRPCDSHSSLPSSAHPLHLFNSPAYYQQTASSPPSSSAQSFSGVVPTASYSTPFLASAASASSHRNTKPTLAMSTESDTDPENNVGHTNASPRDVLSDPAFARAAAAAAAAAAAGGGGSSTSAALFHTLSGRVQHLMSRVGGSSSLSAINGRLQQYIQGIQSPDPDVRLTTLNELCSLLVMSNEETLPGFQFRVLYPPLRDCLADENEANAEIALTACRALTYLMEALPRSAGQIVEATPIFLSKLRSITSIDIAEQVLTALEMISKRNGKQILIADGIGACLEYIEFFSITSQNKSLAIVANCCIHILSRNDFNHVRGHLENLSNRLRSDDKKTVEHVCSIFSRLVENFHRDSFVLREIASTQLLKTMQTMLVVQPSLLNSVTFVSIIHMLYIFSAYCPILAVTLLKMNIAETIMCLLTGSNEGKSSAKSIPITYKSAALSTNEGVPMNISSIQSANSIELIPRTPQELYEIVSLIGEMMPRLPTDEPLFQVDQLFRRSALTHRAYDASSHGYVLWHWQDDQGQLRPYSLQDSRTIEHAWQQHEEEVQLMISARHYLIDLQQLQQINEETNQARFIKRIVAPETTDSTPESIDESTNTNNRQLTATTTTTNSSADARTEMMKDNMELYSSFIQSLFTVLYEVYNSSAGPAVKHRCLQAVLRMIYYSPSDLLEIILKQQSISSHIASMLASSDYKIVASALQMAEILMKKLPQIFSIYFYREGVVHQIEILIGFGVTSSASSTSNASLARHNHTSGSRSQLDLAHLTDNSSLSQVESIDEQLRKANPRRYYTTTETHATTRIETRSQRGRLPKTSARSMFEEFSSRPIANRTAGASFSTGTLDINFGRGRPTRGHVASPAALFRPTSSFDPSTYYPRPPMYVPSPYAYASSVPAAATLINPIAATAAAAAPPQRPSQMILSSQEKAKLKEWIQSQAKHFRSTYFSNNSSTSNIALQIINRLAAAVDILHVGKDQQDNAKALRDIANIIAKGDVSPFEMVHTGLITKLFQYLTDDITIPNDRPERLKQFLNIFMNIPLENEQDNETTLKQYIVELHHSQINQGKTHHHRNEHNILSHLINKLHGCINQLEQFPIRINDIAGRPAHSSALRLITTHQLKCNLVRYSQCKTLKQWNSGPVKIDPLALVSAIEKYLLLRGIAHSTIDDPSNALDDDESEVSNESDADDVINVLTRSSTMRLEFLINDHIIPHNMTIYQAVRLYSVPTQRTADNESETDTDESIFSSSSIWTRVHTINYRQATNSSSTVAAVNAAIGAASTTTTTSSSNRMRRSVNAQQNPSKKTIKTSKRSSTISNIDDLWLNGQCKEPKSFLISTLDESISSMLTINDLSLNAIFLLRILHGLNLYWYDLYIQTNAMFNHQSSTLTLISKSEFLSAKLTSKVNRQLQDPVVIMMGQIPSWITEMGYSCSFLFPFETRQMLFYPCAFDRERAMQRLLDSSDMLTQQHNNDQTDRQSIIPRIERKKVQLSRANILPEMEKILDNWNSKHFLDVQYEDEVGFGLGPTLEAYSLISKELQKNGLELWRTDRIFDSTKDKDASSLSEYVDSRYGLYPAPIGRNTKANAVTKIRQKFKFIGKFMGKALMDSRMIDMPFSVVFYKWILGQEETLNLENLIHVDADLYEQFKKLQTIVNIRNRLMIQCDASNQQILNRSNNKKNCKSKDDSQTEILANTNLVDENDERLLLDGCKISDLSLVFTLPGHPNIELRKGGKDCLVTIENLDQYINLVAYWTLVEGVRRQLESFRDGFNSIFPIQHLKCFYPDELHQVFCGSGSTELWDLKVLLESTRCDHGYNLNSRAVKWLFEIMINFEIDEQRAFLQFVTGSPRLPVGGFRMLHPPLTIVRKTAENSSDNSNPDSFLPSVMTCVNYLKLPDYTSKEIMKAKLTTAIRDGQYAFLLS</sequence>
<evidence type="ECO:0000256" key="13">
    <source>
        <dbReference type="SAM" id="MobiDB-lite"/>
    </source>
</evidence>
<dbReference type="FunFam" id="3.30.2410.10:FF:000005">
    <property type="entry name" value="E3 ubiquitin-protein ligase TRIP12 isoform X1"/>
    <property type="match status" value="1"/>
</dbReference>
<keyword evidence="7" id="KW-0227">DNA damage</keyword>
<evidence type="ECO:0000256" key="9">
    <source>
        <dbReference type="ARBA" id="ARBA00023204"/>
    </source>
</evidence>
<dbReference type="PANTHER" id="PTHR45670">
    <property type="entry name" value="E3 UBIQUITIN-PROTEIN LIGASE TRIP12"/>
    <property type="match status" value="1"/>
</dbReference>
<evidence type="ECO:0000313" key="17">
    <source>
        <dbReference type="Proteomes" id="UP000663887"/>
    </source>
</evidence>
<dbReference type="SMART" id="SM00678">
    <property type="entry name" value="WWE"/>
    <property type="match status" value="1"/>
</dbReference>
<dbReference type="GO" id="GO:0043161">
    <property type="term" value="P:proteasome-mediated ubiquitin-dependent protein catabolic process"/>
    <property type="evidence" value="ECO:0007669"/>
    <property type="project" value="TreeGrafter"/>
</dbReference>
<evidence type="ECO:0000256" key="10">
    <source>
        <dbReference type="ARBA" id="ARBA00023242"/>
    </source>
</evidence>
<evidence type="ECO:0000256" key="1">
    <source>
        <dbReference type="ARBA" id="ARBA00000885"/>
    </source>
</evidence>
<dbReference type="InterPro" id="IPR011989">
    <property type="entry name" value="ARM-like"/>
</dbReference>
<dbReference type="GO" id="GO:0006281">
    <property type="term" value="P:DNA repair"/>
    <property type="evidence" value="ECO:0007669"/>
    <property type="project" value="UniProtKB-KW"/>
</dbReference>
<comment type="catalytic activity">
    <reaction evidence="1 12">
        <text>S-ubiquitinyl-[E2 ubiquitin-conjugating enzyme]-L-cysteine + [acceptor protein]-L-lysine = [E2 ubiquitin-conjugating enzyme]-L-cysteine + N(6)-ubiquitinyl-[acceptor protein]-L-lysine.</text>
        <dbReference type="EC" id="2.3.2.26"/>
    </reaction>
</comment>
<dbReference type="Gene3D" id="3.30.2410.10">
    <property type="entry name" value="Hect, E3 ligase catalytic domain"/>
    <property type="match status" value="1"/>
</dbReference>
<evidence type="ECO:0000256" key="4">
    <source>
        <dbReference type="ARBA" id="ARBA00006331"/>
    </source>
</evidence>
<dbReference type="InterPro" id="IPR057948">
    <property type="entry name" value="TPR_TRIP12_N"/>
</dbReference>
<protein>
    <recommendedName>
        <fullName evidence="12">E3 ubiquitin-protein ligase</fullName>
        <ecNumber evidence="12">2.3.2.26</ecNumber>
    </recommendedName>
</protein>
<dbReference type="Gene3D" id="3.30.2160.10">
    <property type="entry name" value="Hect, E3 ligase catalytic domain"/>
    <property type="match status" value="1"/>
</dbReference>
<evidence type="ECO:0000256" key="7">
    <source>
        <dbReference type="ARBA" id="ARBA00022763"/>
    </source>
</evidence>
<feature type="compositionally biased region" description="Low complexity" evidence="13">
    <location>
        <begin position="882"/>
        <end position="897"/>
    </location>
</feature>
<organism evidence="16 17">
    <name type="scientific">Rotaria magnacalcarata</name>
    <dbReference type="NCBI Taxonomy" id="392030"/>
    <lineage>
        <taxon>Eukaryota</taxon>
        <taxon>Metazoa</taxon>
        <taxon>Spiralia</taxon>
        <taxon>Gnathifera</taxon>
        <taxon>Rotifera</taxon>
        <taxon>Eurotatoria</taxon>
        <taxon>Bdelloidea</taxon>
        <taxon>Philodinida</taxon>
        <taxon>Philodinidae</taxon>
        <taxon>Rotaria</taxon>
    </lineage>
</organism>
<name>A0A816MJF5_9BILA</name>
<dbReference type="Proteomes" id="UP000663887">
    <property type="component" value="Unassembled WGS sequence"/>
</dbReference>
<dbReference type="SUPFAM" id="SSF48371">
    <property type="entry name" value="ARM repeat"/>
    <property type="match status" value="1"/>
</dbReference>
<evidence type="ECO:0000256" key="2">
    <source>
        <dbReference type="ARBA" id="ARBA00004642"/>
    </source>
</evidence>
<dbReference type="InterPro" id="IPR035983">
    <property type="entry name" value="Hect_E3_ubiquitin_ligase"/>
</dbReference>
<dbReference type="Gene3D" id="3.30.720.50">
    <property type="match status" value="1"/>
</dbReference>
<feature type="compositionally biased region" description="Basic and acidic residues" evidence="13">
    <location>
        <begin position="80"/>
        <end position="89"/>
    </location>
</feature>
<feature type="compositionally biased region" description="Low complexity" evidence="13">
    <location>
        <begin position="7"/>
        <end position="20"/>
    </location>
</feature>
<dbReference type="Gene3D" id="3.90.1750.10">
    <property type="entry name" value="Hect, E3 ligase catalytic domains"/>
    <property type="match status" value="2"/>
</dbReference>
<feature type="region of interest" description="Disordered" evidence="13">
    <location>
        <begin position="1562"/>
        <end position="1591"/>
    </location>
</feature>
<reference evidence="16" key="1">
    <citation type="submission" date="2021-02" db="EMBL/GenBank/DDBJ databases">
        <authorList>
            <person name="Nowell W R."/>
        </authorList>
    </citation>
    <scope>NUCLEOTIDE SEQUENCE</scope>
</reference>
<evidence type="ECO:0000259" key="14">
    <source>
        <dbReference type="PROSITE" id="PS50237"/>
    </source>
</evidence>
<evidence type="ECO:0000313" key="16">
    <source>
        <dbReference type="EMBL" id="CAF1972950.1"/>
    </source>
</evidence>
<feature type="domain" description="WWE" evidence="15">
    <location>
        <begin position="788"/>
        <end position="864"/>
    </location>
</feature>
<evidence type="ECO:0000256" key="6">
    <source>
        <dbReference type="ARBA" id="ARBA00022679"/>
    </source>
</evidence>
<dbReference type="GO" id="GO:0016607">
    <property type="term" value="C:nuclear speck"/>
    <property type="evidence" value="ECO:0007669"/>
    <property type="project" value="TreeGrafter"/>
</dbReference>
<keyword evidence="5" id="KW-0597">Phosphoprotein</keyword>
<gene>
    <name evidence="16" type="ORF">XDN619_LOCUS1976</name>
</gene>
<dbReference type="GO" id="GO:0000209">
    <property type="term" value="P:protein polyubiquitination"/>
    <property type="evidence" value="ECO:0007669"/>
    <property type="project" value="TreeGrafter"/>
</dbReference>
<keyword evidence="10" id="KW-0539">Nucleus</keyword>
<dbReference type="PROSITE" id="PS50237">
    <property type="entry name" value="HECT"/>
    <property type="match status" value="1"/>
</dbReference>
<feature type="active site" description="Glycyl thioester intermediate" evidence="11">
    <location>
        <position position="2166"/>
    </location>
</feature>
<evidence type="ECO:0000256" key="12">
    <source>
        <dbReference type="RuleBase" id="RU369009"/>
    </source>
</evidence>
<evidence type="ECO:0000256" key="11">
    <source>
        <dbReference type="PROSITE-ProRule" id="PRU00104"/>
    </source>
</evidence>
<feature type="region of interest" description="Disordered" evidence="13">
    <location>
        <begin position="233"/>
        <end position="297"/>
    </location>
</feature>
<comment type="subcellular location">
    <subcellularLocation>
        <location evidence="2">Nucleus</location>
        <location evidence="2">Nucleoplasm</location>
    </subcellularLocation>
</comment>
<proteinExistence type="inferred from homology"/>
<feature type="compositionally biased region" description="Polar residues" evidence="13">
    <location>
        <begin position="343"/>
        <end position="361"/>
    </location>
</feature>
<dbReference type="Gene3D" id="1.25.10.10">
    <property type="entry name" value="Leucine-rich Repeat Variant"/>
    <property type="match status" value="1"/>
</dbReference>
<feature type="region of interest" description="Disordered" evidence="13">
    <location>
        <begin position="870"/>
        <end position="901"/>
    </location>
</feature>
<keyword evidence="9" id="KW-0234">DNA repair</keyword>
<dbReference type="GO" id="GO:0008270">
    <property type="term" value="F:zinc ion binding"/>
    <property type="evidence" value="ECO:0007669"/>
    <property type="project" value="InterPro"/>
</dbReference>
<evidence type="ECO:0000259" key="15">
    <source>
        <dbReference type="PROSITE" id="PS50918"/>
    </source>
</evidence>
<dbReference type="Pfam" id="PF02825">
    <property type="entry name" value="WWE"/>
    <property type="match status" value="1"/>
</dbReference>
<dbReference type="InterPro" id="IPR018123">
    <property type="entry name" value="WWE-dom_subgr"/>
</dbReference>
<feature type="compositionally biased region" description="Basic residues" evidence="13">
    <location>
        <begin position="244"/>
        <end position="256"/>
    </location>
</feature>
<evidence type="ECO:0000256" key="3">
    <source>
        <dbReference type="ARBA" id="ARBA00004906"/>
    </source>
</evidence>
<feature type="compositionally biased region" description="Acidic residues" evidence="13">
    <location>
        <begin position="69"/>
        <end position="79"/>
    </location>
</feature>
<feature type="domain" description="HECT" evidence="14">
    <location>
        <begin position="1842"/>
        <end position="2199"/>
    </location>
</feature>
<dbReference type="Pfam" id="PF25579">
    <property type="entry name" value="TPR_TRIP12_N"/>
    <property type="match status" value="1"/>
</dbReference>
<keyword evidence="8 11" id="KW-0833">Ubl conjugation pathway</keyword>
<feature type="compositionally biased region" description="Basic residues" evidence="13">
    <location>
        <begin position="118"/>
        <end position="128"/>
    </location>
</feature>
<evidence type="ECO:0000256" key="5">
    <source>
        <dbReference type="ARBA" id="ARBA00022553"/>
    </source>
</evidence>
<dbReference type="SUPFAM" id="SSF117839">
    <property type="entry name" value="WWE domain"/>
    <property type="match status" value="1"/>
</dbReference>
<accession>A0A816MJF5</accession>
<comment type="pathway">
    <text evidence="3 12">Protein modification; protein ubiquitination.</text>
</comment>
<dbReference type="EMBL" id="CAJNRG010000095">
    <property type="protein sequence ID" value="CAF1972950.1"/>
    <property type="molecule type" value="Genomic_DNA"/>
</dbReference>
<feature type="region of interest" description="Disordered" evidence="13">
    <location>
        <begin position="1"/>
        <end position="200"/>
    </location>
</feature>